<evidence type="ECO:0000313" key="1">
    <source>
        <dbReference type="EMBL" id="CAE7281859.1"/>
    </source>
</evidence>
<dbReference type="PANTHER" id="PTHR33835">
    <property type="entry name" value="YALI0C07656P"/>
    <property type="match status" value="1"/>
</dbReference>
<comment type="caution">
    <text evidence="1">The sequence shown here is derived from an EMBL/GenBank/DDBJ whole genome shotgun (WGS) entry which is preliminary data.</text>
</comment>
<dbReference type="InterPro" id="IPR025638">
    <property type="entry name" value="DUF4336"/>
</dbReference>
<dbReference type="EMBL" id="CAJNDS010001813">
    <property type="protein sequence ID" value="CAE7281859.1"/>
    <property type="molecule type" value="Genomic_DNA"/>
</dbReference>
<protein>
    <submittedName>
        <fullName evidence="1">Mettl7b protein</fullName>
    </submittedName>
</protein>
<dbReference type="AlphaFoldDB" id="A0A812N126"/>
<sequence length="262" mass="28265">MEKMLVASNAGLASPKVAVPSCETSLGHRQHHPRRLNFSLASMTRTPSLASMTSFAFVCAASRAGRFSGRPGRTLCKAEASDVPRRVAAVAAAAAAADAVLRRDDRYAPSGPTLWPPKAFKETQRSELLPGIWGLEQVIAFFTVSANIRMIVVRLEGPWRRQCCQLLDELGEVAHLVVPGTALEHKASLSEFSQLYPKASVWVSPGQKASPFDPSLGSHVDGILGAGSPPWENEIDYKVFFVEPPDTAGTRLACPWLMASTL</sequence>
<name>A0A812N126_9DINO</name>
<keyword evidence="2" id="KW-1185">Reference proteome</keyword>
<dbReference type="Pfam" id="PF14234">
    <property type="entry name" value="DUF4336"/>
    <property type="match status" value="1"/>
</dbReference>
<dbReference type="OrthoDB" id="440731at2759"/>
<dbReference type="Proteomes" id="UP000604046">
    <property type="component" value="Unassembled WGS sequence"/>
</dbReference>
<evidence type="ECO:0000313" key="2">
    <source>
        <dbReference type="Proteomes" id="UP000604046"/>
    </source>
</evidence>
<reference evidence="1" key="1">
    <citation type="submission" date="2021-02" db="EMBL/GenBank/DDBJ databases">
        <authorList>
            <person name="Dougan E. K."/>
            <person name="Rhodes N."/>
            <person name="Thang M."/>
            <person name="Chan C."/>
        </authorList>
    </citation>
    <scope>NUCLEOTIDE SEQUENCE</scope>
</reference>
<gene>
    <name evidence="1" type="primary">Mettl7b</name>
    <name evidence="1" type="ORF">SNAT2548_LOCUS14941</name>
</gene>
<organism evidence="1 2">
    <name type="scientific">Symbiodinium natans</name>
    <dbReference type="NCBI Taxonomy" id="878477"/>
    <lineage>
        <taxon>Eukaryota</taxon>
        <taxon>Sar</taxon>
        <taxon>Alveolata</taxon>
        <taxon>Dinophyceae</taxon>
        <taxon>Suessiales</taxon>
        <taxon>Symbiodiniaceae</taxon>
        <taxon>Symbiodinium</taxon>
    </lineage>
</organism>
<accession>A0A812N126</accession>
<proteinExistence type="predicted"/>
<dbReference type="PANTHER" id="PTHR33835:SF2">
    <property type="entry name" value="LYSINE-TRNA LIGASE"/>
    <property type="match status" value="1"/>
</dbReference>